<dbReference type="PANTHER" id="PTHR42919:SF8">
    <property type="entry name" value="N-ALPHA-ACETYLTRANSFERASE 50"/>
    <property type="match status" value="1"/>
</dbReference>
<dbReference type="EC" id="2.3.1.258" evidence="3"/>
<dbReference type="EMBL" id="CAJNOL010000030">
    <property type="protein sequence ID" value="CAF0765477.1"/>
    <property type="molecule type" value="Genomic_DNA"/>
</dbReference>
<evidence type="ECO:0000256" key="3">
    <source>
        <dbReference type="ARBA" id="ARBA00039121"/>
    </source>
</evidence>
<comment type="catalytic activity">
    <reaction evidence="11">
        <text>N-terminal L-methionyl-L-threonyl-[protein] + acetyl-CoA = N-terminal N(alpha)-acetyl-L-methionyl-L-threonyl-[protein] + CoA + H(+)</text>
        <dbReference type="Rhea" id="RHEA:50576"/>
        <dbReference type="Rhea" id="RHEA-COMP:12732"/>
        <dbReference type="Rhea" id="RHEA-COMP:12733"/>
        <dbReference type="ChEBI" id="CHEBI:15378"/>
        <dbReference type="ChEBI" id="CHEBI:57287"/>
        <dbReference type="ChEBI" id="CHEBI:57288"/>
        <dbReference type="ChEBI" id="CHEBI:133404"/>
        <dbReference type="ChEBI" id="CHEBI:133405"/>
        <dbReference type="EC" id="2.3.1.258"/>
    </reaction>
</comment>
<dbReference type="Proteomes" id="UP000663823">
    <property type="component" value="Unassembled WGS sequence"/>
</dbReference>
<dbReference type="EMBL" id="CAJOBD010000325">
    <property type="protein sequence ID" value="CAF3645655.1"/>
    <property type="molecule type" value="Genomic_DNA"/>
</dbReference>
<evidence type="ECO:0000313" key="20">
    <source>
        <dbReference type="EMBL" id="CAF3786353.1"/>
    </source>
</evidence>
<evidence type="ECO:0000256" key="1">
    <source>
        <dbReference type="ARBA" id="ARBA00022679"/>
    </source>
</evidence>
<evidence type="ECO:0000256" key="11">
    <source>
        <dbReference type="ARBA" id="ARBA00049454"/>
    </source>
</evidence>
<dbReference type="Proteomes" id="UP000663889">
    <property type="component" value="Unassembled WGS sequence"/>
</dbReference>
<keyword evidence="1" id="KW-0808">Transferase</keyword>
<dbReference type="Proteomes" id="UP000663882">
    <property type="component" value="Unassembled WGS sequence"/>
</dbReference>
<dbReference type="CDD" id="cd04301">
    <property type="entry name" value="NAT_SF"/>
    <property type="match status" value="1"/>
</dbReference>
<evidence type="ECO:0000313" key="13">
    <source>
        <dbReference type="EMBL" id="CAF0764317.1"/>
    </source>
</evidence>
<comment type="catalytic activity">
    <reaction evidence="4">
        <text>N-terminal L-methionyl-L-seryl-[protein] + acetyl-CoA = N-terminal N(alpha)-acetyl-L-methionyl-L-seryl-[protein] + CoA + H(+)</text>
        <dbReference type="Rhea" id="RHEA:50568"/>
        <dbReference type="Rhea" id="RHEA-COMP:12728"/>
        <dbReference type="Rhea" id="RHEA-COMP:12729"/>
        <dbReference type="ChEBI" id="CHEBI:15378"/>
        <dbReference type="ChEBI" id="CHEBI:57287"/>
        <dbReference type="ChEBI" id="CHEBI:57288"/>
        <dbReference type="ChEBI" id="CHEBI:133400"/>
        <dbReference type="ChEBI" id="CHEBI:133401"/>
        <dbReference type="EC" id="2.3.1.258"/>
    </reaction>
</comment>
<gene>
    <name evidence="21" type="ORF">FNK824_LOCUS25352</name>
    <name evidence="19" type="ORF">JBS370_LOCUS6059</name>
    <name evidence="13" type="ORF">JXQ802_LOCUS2369</name>
    <name evidence="14" type="ORF">JXQ802_LOCUS2431</name>
    <name evidence="20" type="ORF">OTI717_LOCUS17461</name>
    <name evidence="15" type="ORF">PYM288_LOCUS2951</name>
    <name evidence="16" type="ORF">RFH988_LOCUS4321</name>
    <name evidence="17" type="ORF">SEV965_LOCUS1434</name>
    <name evidence="18" type="ORF">ZHD862_LOCUS10238</name>
</gene>
<evidence type="ECO:0000256" key="10">
    <source>
        <dbReference type="ARBA" id="ARBA00049103"/>
    </source>
</evidence>
<evidence type="ECO:0000313" key="15">
    <source>
        <dbReference type="EMBL" id="CAF0767992.1"/>
    </source>
</evidence>
<evidence type="ECO:0000313" key="21">
    <source>
        <dbReference type="EMBL" id="CAF3990145.1"/>
    </source>
</evidence>
<comment type="catalytic activity">
    <reaction evidence="8">
        <text>N-terminal L-methionyl-L-valyl-[protein] + acetyl-CoA = N-terminal N(alpha)-acetyl-L-methionyl-L-valyl-[protein] + CoA + H(+)</text>
        <dbReference type="Rhea" id="RHEA:50572"/>
        <dbReference type="Rhea" id="RHEA-COMP:12730"/>
        <dbReference type="Rhea" id="RHEA-COMP:12731"/>
        <dbReference type="ChEBI" id="CHEBI:15378"/>
        <dbReference type="ChEBI" id="CHEBI:57287"/>
        <dbReference type="ChEBI" id="CHEBI:57288"/>
        <dbReference type="ChEBI" id="CHEBI:133402"/>
        <dbReference type="ChEBI" id="CHEBI:133403"/>
        <dbReference type="EC" id="2.3.1.258"/>
    </reaction>
</comment>
<organism evidence="13 22">
    <name type="scientific">Rotaria sordida</name>
    <dbReference type="NCBI Taxonomy" id="392033"/>
    <lineage>
        <taxon>Eukaryota</taxon>
        <taxon>Metazoa</taxon>
        <taxon>Spiralia</taxon>
        <taxon>Gnathifera</taxon>
        <taxon>Rotifera</taxon>
        <taxon>Eurotatoria</taxon>
        <taxon>Bdelloidea</taxon>
        <taxon>Philodinida</taxon>
        <taxon>Philodinidae</taxon>
        <taxon>Rotaria</taxon>
    </lineage>
</organism>
<evidence type="ECO:0000256" key="8">
    <source>
        <dbReference type="ARBA" id="ARBA00048799"/>
    </source>
</evidence>
<evidence type="ECO:0000313" key="17">
    <source>
        <dbReference type="EMBL" id="CAF0817218.1"/>
    </source>
</evidence>
<dbReference type="Proteomes" id="UP000663854">
    <property type="component" value="Unassembled WGS sequence"/>
</dbReference>
<evidence type="ECO:0000313" key="22">
    <source>
        <dbReference type="Proteomes" id="UP000663870"/>
    </source>
</evidence>
<comment type="catalytic activity">
    <reaction evidence="6">
        <text>N-terminal L-methionyl-L-phenylalanyl-[protein] + acetyl-CoA = N-terminal N(alpha)-acetyl-L-methionyl-L-phenylalanyl-[protein] + CoA + H(+)</text>
        <dbReference type="Rhea" id="RHEA:50528"/>
        <dbReference type="Rhea" id="RHEA-COMP:12715"/>
        <dbReference type="Rhea" id="RHEA-COMP:12716"/>
        <dbReference type="ChEBI" id="CHEBI:15378"/>
        <dbReference type="ChEBI" id="CHEBI:57287"/>
        <dbReference type="ChEBI" id="CHEBI:57288"/>
        <dbReference type="ChEBI" id="CHEBI:133382"/>
        <dbReference type="ChEBI" id="CHEBI:133383"/>
        <dbReference type="EC" id="2.3.1.258"/>
    </reaction>
</comment>
<comment type="catalytic activity">
    <reaction evidence="9">
        <text>N-terminal L-methionyl-L-alanyl-[protein] + acetyl-CoA = N-terminal N(alpha)-acetyl-L-methionyl-L-alanyl-[protein] + CoA + H(+)</text>
        <dbReference type="Rhea" id="RHEA:50564"/>
        <dbReference type="Rhea" id="RHEA-COMP:12726"/>
        <dbReference type="Rhea" id="RHEA-COMP:12727"/>
        <dbReference type="ChEBI" id="CHEBI:15378"/>
        <dbReference type="ChEBI" id="CHEBI:57287"/>
        <dbReference type="ChEBI" id="CHEBI:57288"/>
        <dbReference type="ChEBI" id="CHEBI:133398"/>
        <dbReference type="ChEBI" id="CHEBI:133399"/>
        <dbReference type="EC" id="2.3.1.258"/>
    </reaction>
</comment>
<dbReference type="PROSITE" id="PS51186">
    <property type="entry name" value="GNAT"/>
    <property type="match status" value="1"/>
</dbReference>
<dbReference type="OrthoDB" id="41532at2759"/>
<dbReference type="Gene3D" id="3.40.630.30">
    <property type="match status" value="1"/>
</dbReference>
<dbReference type="EMBL" id="CAJNOL010000029">
    <property type="protein sequence ID" value="CAF0764317.1"/>
    <property type="molecule type" value="Genomic_DNA"/>
</dbReference>
<evidence type="ECO:0000256" key="4">
    <source>
        <dbReference type="ARBA" id="ARBA00048251"/>
    </source>
</evidence>
<reference evidence="13" key="1">
    <citation type="submission" date="2021-02" db="EMBL/GenBank/DDBJ databases">
        <authorList>
            <person name="Nowell W R."/>
        </authorList>
    </citation>
    <scope>NUCLEOTIDE SEQUENCE</scope>
</reference>
<comment type="catalytic activity">
    <reaction evidence="10">
        <text>N-terminal L-methionyl-L-leucyl-[protein] + acetyl-CoA = N-terminal N(alpha)-acetyl-L-methionyl-L-leucyl-[protein] + CoA + H(+)</text>
        <dbReference type="Rhea" id="RHEA:50520"/>
        <dbReference type="Rhea" id="RHEA-COMP:12711"/>
        <dbReference type="Rhea" id="RHEA-COMP:12712"/>
        <dbReference type="ChEBI" id="CHEBI:15378"/>
        <dbReference type="ChEBI" id="CHEBI:57287"/>
        <dbReference type="ChEBI" id="CHEBI:57288"/>
        <dbReference type="ChEBI" id="CHEBI:133377"/>
        <dbReference type="ChEBI" id="CHEBI:133378"/>
        <dbReference type="EC" id="2.3.1.258"/>
    </reaction>
</comment>
<comment type="catalytic activity">
    <reaction evidence="5">
        <text>N-terminal L-methionyl-L-tyrosyl-[protein] + acetyl-CoA = N-terminal N(alpha)-acetyl-L-methionyl-L-tyrosyl-[protein] + CoA + H(+)</text>
        <dbReference type="Rhea" id="RHEA:50532"/>
        <dbReference type="Rhea" id="RHEA-COMP:12717"/>
        <dbReference type="Rhea" id="RHEA-COMP:12718"/>
        <dbReference type="ChEBI" id="CHEBI:15378"/>
        <dbReference type="ChEBI" id="CHEBI:57287"/>
        <dbReference type="ChEBI" id="CHEBI:57288"/>
        <dbReference type="ChEBI" id="CHEBI:133384"/>
        <dbReference type="ChEBI" id="CHEBI:133385"/>
        <dbReference type="EC" id="2.3.1.258"/>
    </reaction>
</comment>
<dbReference type="Proteomes" id="UP000663836">
    <property type="component" value="Unassembled WGS sequence"/>
</dbReference>
<dbReference type="InterPro" id="IPR051556">
    <property type="entry name" value="N-term/lysine_N-AcTrnsfr"/>
</dbReference>
<dbReference type="AlphaFoldDB" id="A0A813QAK1"/>
<keyword evidence="22" id="KW-1185">Reference proteome</keyword>
<dbReference type="Pfam" id="PF00583">
    <property type="entry name" value="Acetyltransf_1"/>
    <property type="match status" value="1"/>
</dbReference>
<protein>
    <recommendedName>
        <fullName evidence="3">N-terminal methionine N(alpha)-acetyltransferase NatE</fullName>
        <ecNumber evidence="3">2.3.1.258</ecNumber>
    </recommendedName>
</protein>
<dbReference type="EMBL" id="CAJNOT010000364">
    <property type="protein sequence ID" value="CAF0955465.1"/>
    <property type="molecule type" value="Genomic_DNA"/>
</dbReference>
<evidence type="ECO:0000256" key="5">
    <source>
        <dbReference type="ARBA" id="ARBA00048335"/>
    </source>
</evidence>
<feature type="domain" description="N-acetyltransferase" evidence="12">
    <location>
        <begin position="15"/>
        <end position="164"/>
    </location>
</feature>
<evidence type="ECO:0000313" key="14">
    <source>
        <dbReference type="EMBL" id="CAF0765477.1"/>
    </source>
</evidence>
<proteinExistence type="predicted"/>
<dbReference type="EMBL" id="CAJOBE010005929">
    <property type="protein sequence ID" value="CAF3990145.1"/>
    <property type="molecule type" value="Genomic_DNA"/>
</dbReference>
<evidence type="ECO:0000256" key="6">
    <source>
        <dbReference type="ARBA" id="ARBA00048490"/>
    </source>
</evidence>
<dbReference type="EMBL" id="CAJNOH010000021">
    <property type="protein sequence ID" value="CAF0767992.1"/>
    <property type="molecule type" value="Genomic_DNA"/>
</dbReference>
<dbReference type="InterPro" id="IPR000182">
    <property type="entry name" value="GNAT_dom"/>
</dbReference>
<dbReference type="Proteomes" id="UP000663864">
    <property type="component" value="Unassembled WGS sequence"/>
</dbReference>
<dbReference type="Proteomes" id="UP000663870">
    <property type="component" value="Unassembled WGS sequence"/>
</dbReference>
<evidence type="ECO:0000313" key="18">
    <source>
        <dbReference type="EMBL" id="CAF0955465.1"/>
    </source>
</evidence>
<comment type="catalytic activity">
    <reaction evidence="7">
        <text>N-terminal L-methionyl-L-lysyl-[protein] + acetyl-CoA = N-terminal N(alpha)-acetyl-L-methionyl-L-lysyl-[protein] + CoA + H(+)</text>
        <dbReference type="Rhea" id="RHEA:50580"/>
        <dbReference type="Rhea" id="RHEA-COMP:12734"/>
        <dbReference type="Rhea" id="RHEA-COMP:12735"/>
        <dbReference type="ChEBI" id="CHEBI:15378"/>
        <dbReference type="ChEBI" id="CHEBI:57287"/>
        <dbReference type="ChEBI" id="CHEBI:57288"/>
        <dbReference type="ChEBI" id="CHEBI:133406"/>
        <dbReference type="ChEBI" id="CHEBI:133407"/>
        <dbReference type="EC" id="2.3.1.258"/>
    </reaction>
</comment>
<evidence type="ECO:0000313" key="16">
    <source>
        <dbReference type="EMBL" id="CAF0808883.1"/>
    </source>
</evidence>
<dbReference type="PANTHER" id="PTHR42919">
    <property type="entry name" value="N-ALPHA-ACETYLTRANSFERASE"/>
    <property type="match status" value="1"/>
</dbReference>
<evidence type="ECO:0000256" key="7">
    <source>
        <dbReference type="ARBA" id="ARBA00048618"/>
    </source>
</evidence>
<dbReference type="SUPFAM" id="SSF55729">
    <property type="entry name" value="Acyl-CoA N-acyltransferases (Nat)"/>
    <property type="match status" value="1"/>
</dbReference>
<keyword evidence="2" id="KW-0012">Acyltransferase</keyword>
<comment type="caution">
    <text evidence="13">The sequence shown here is derived from an EMBL/GenBank/DDBJ whole genome shotgun (WGS) entry which is preliminary data.</text>
</comment>
<evidence type="ECO:0000259" key="12">
    <source>
        <dbReference type="PROSITE" id="PS51186"/>
    </source>
</evidence>
<dbReference type="InterPro" id="IPR016181">
    <property type="entry name" value="Acyl_CoA_acyltransferase"/>
</dbReference>
<evidence type="ECO:0000256" key="9">
    <source>
        <dbReference type="ARBA" id="ARBA00049002"/>
    </source>
</evidence>
<dbReference type="EMBL" id="CAJNOU010000028">
    <property type="protein sequence ID" value="CAF0817218.1"/>
    <property type="molecule type" value="Genomic_DNA"/>
</dbReference>
<dbReference type="Proteomes" id="UP000663874">
    <property type="component" value="Unassembled WGS sequence"/>
</dbReference>
<accession>A0A813QAK1</accession>
<dbReference type="EMBL" id="CAJOAX010002304">
    <property type="protein sequence ID" value="CAF3786353.1"/>
    <property type="molecule type" value="Genomic_DNA"/>
</dbReference>
<evidence type="ECO:0000256" key="2">
    <source>
        <dbReference type="ARBA" id="ARBA00023315"/>
    </source>
</evidence>
<evidence type="ECO:0000313" key="19">
    <source>
        <dbReference type="EMBL" id="CAF3645655.1"/>
    </source>
</evidence>
<dbReference type="EMBL" id="CAJNOO010000112">
    <property type="protein sequence ID" value="CAF0808883.1"/>
    <property type="molecule type" value="Genomic_DNA"/>
</dbReference>
<dbReference type="GO" id="GO:0120518">
    <property type="term" value="F:protein N-terminal-methionine acetyltransferase activity"/>
    <property type="evidence" value="ECO:0007669"/>
    <property type="project" value="UniProtKB-EC"/>
</dbReference>
<sequence>MYGLFTETDKNDSNIQIYHNIKFPLDDIIDVLHPLFGTKYPFQEMIYTIYTVHHIFGAYDRQQGRCIACALINNVSNNSGLYIMLFGVQQSNQGHGIGTHLLEAIIQWAREKGYRFINLHVHIENYKAIGLYEKSGFRKSQYIPNYYAHLQINPPHAFRMDLPL</sequence>
<name>A0A813QAK1_9BILA</name>